<organism evidence="3 4">
    <name type="scientific">Ceratina calcarata</name>
    <dbReference type="NCBI Taxonomy" id="156304"/>
    <lineage>
        <taxon>Eukaryota</taxon>
        <taxon>Metazoa</taxon>
        <taxon>Ecdysozoa</taxon>
        <taxon>Arthropoda</taxon>
        <taxon>Hexapoda</taxon>
        <taxon>Insecta</taxon>
        <taxon>Pterygota</taxon>
        <taxon>Neoptera</taxon>
        <taxon>Endopterygota</taxon>
        <taxon>Hymenoptera</taxon>
        <taxon>Apocrita</taxon>
        <taxon>Aculeata</taxon>
        <taxon>Apoidea</taxon>
        <taxon>Anthophila</taxon>
        <taxon>Apidae</taxon>
        <taxon>Ceratina</taxon>
        <taxon>Zadontomerus</taxon>
    </lineage>
</organism>
<dbReference type="InterPro" id="IPR038222">
    <property type="entry name" value="DHHA2_dom_sf"/>
</dbReference>
<sequence>MESFLSASKTALSNLSAYKRVRVVMGNETCDLDSAVSTLVQALSEYLDGVKNKSTDLAVIPIMNIREREYRIKTEVTFFLKLHNITFDMLTFRDQIDLTSLQNNEDTELELVLVDHHSLPDKDAHLAKSVVKVIDHRPRDERWPWPGIEVRIQGVGSCATLIARDLFDKHPEAIDSQVSSLLRGPIVIDTCNFSKEADRATSDDVKIIEQLEKIDDRSVSDRNQVFNAIVEAKADVSELTADDLLIRDLKVTNRVPIAGLPMLVQDFLDLPDSLNSLERFTENGNSTVAVVIGLILFSGTLSRDIAVFSLTTDPLGEKIIEALTTSTQPCLELTLARTIRNESGKYSLHLYTQGNLRATRKQILPIIRNVVSTECRC</sequence>
<dbReference type="GO" id="GO:0005737">
    <property type="term" value="C:cytoplasm"/>
    <property type="evidence" value="ECO:0007669"/>
    <property type="project" value="InterPro"/>
</dbReference>
<dbReference type="RefSeq" id="XP_026671621.1">
    <property type="nucleotide sequence ID" value="XM_026815820.1"/>
</dbReference>
<proteinExistence type="inferred from homology"/>
<accession>A0AAJ7S5C1</accession>
<dbReference type="InterPro" id="IPR038763">
    <property type="entry name" value="DHH_sf"/>
</dbReference>
<feature type="domain" description="DHHA2" evidence="2">
    <location>
        <begin position="226"/>
        <end position="371"/>
    </location>
</feature>
<evidence type="ECO:0000256" key="1">
    <source>
        <dbReference type="ARBA" id="ARBA00010331"/>
    </source>
</evidence>
<dbReference type="SUPFAM" id="SSF64182">
    <property type="entry name" value="DHH phosphoesterases"/>
    <property type="match status" value="1"/>
</dbReference>
<reference evidence="4" key="1">
    <citation type="submission" date="2025-08" db="UniProtKB">
        <authorList>
            <consortium name="RefSeq"/>
        </authorList>
    </citation>
    <scope>IDENTIFICATION</scope>
    <source>
        <tissue evidence="4">Whole body</tissue>
    </source>
</reference>
<dbReference type="GO" id="GO:0004309">
    <property type="term" value="F:exopolyphosphatase activity"/>
    <property type="evidence" value="ECO:0007669"/>
    <property type="project" value="TreeGrafter"/>
</dbReference>
<dbReference type="Gene3D" id="3.90.1640.10">
    <property type="entry name" value="inorganic pyrophosphatase (n-terminal core)"/>
    <property type="match status" value="1"/>
</dbReference>
<dbReference type="Proteomes" id="UP000694925">
    <property type="component" value="Unplaced"/>
</dbReference>
<gene>
    <name evidence="4" type="primary">LOC113464683</name>
</gene>
<dbReference type="PANTHER" id="PTHR12112:SF39">
    <property type="entry name" value="EG:152A3.5 PROTEIN (FBGN0003116_PN PROTEIN)"/>
    <property type="match status" value="1"/>
</dbReference>
<dbReference type="SMART" id="SM01131">
    <property type="entry name" value="DHHA2"/>
    <property type="match status" value="1"/>
</dbReference>
<keyword evidence="3" id="KW-1185">Reference proteome</keyword>
<dbReference type="KEGG" id="ccal:113464683"/>
<dbReference type="CTD" id="18936"/>
<comment type="similarity">
    <text evidence="1">Belongs to the PPase class C family. Prune subfamily.</text>
</comment>
<dbReference type="GeneID" id="113464683"/>
<dbReference type="AlphaFoldDB" id="A0AAJ7S5C1"/>
<evidence type="ECO:0000313" key="3">
    <source>
        <dbReference type="Proteomes" id="UP000694925"/>
    </source>
</evidence>
<dbReference type="Gene3D" id="3.10.310.20">
    <property type="entry name" value="DHHA2 domain"/>
    <property type="match status" value="1"/>
</dbReference>
<protein>
    <submittedName>
        <fullName evidence="4">Exopolyphosphatase PRUNE1 isoform X1</fullName>
    </submittedName>
</protein>
<dbReference type="Pfam" id="PF02833">
    <property type="entry name" value="DHHA2"/>
    <property type="match status" value="1"/>
</dbReference>
<dbReference type="InterPro" id="IPR004097">
    <property type="entry name" value="DHHA2"/>
</dbReference>
<dbReference type="PANTHER" id="PTHR12112">
    <property type="entry name" value="BNIP - RELATED"/>
    <property type="match status" value="1"/>
</dbReference>
<name>A0AAJ7S5C1_9HYME</name>
<evidence type="ECO:0000259" key="2">
    <source>
        <dbReference type="SMART" id="SM01131"/>
    </source>
</evidence>
<evidence type="ECO:0000313" key="4">
    <source>
        <dbReference type="RefSeq" id="XP_026671621.1"/>
    </source>
</evidence>